<accession>A0A1I3C3N2</accession>
<sequence>MEKDKQWLVEEITKQINIYGGKGEQMEGFKKGLEFVLGLAKELEEPEKPIIPKFVADFITEIKPNFNIRTVFTLKNNKHERAQEWALDNPDVFARAWFGYTVEKEKLYRVKVDQGLNYLYVESLHLYKDVVEPLDFNYKFSVKDKALKFASRNQAKGVAELVGGEVEEIM</sequence>
<dbReference type="OrthoDB" id="2243928at2"/>
<evidence type="ECO:0000313" key="2">
    <source>
        <dbReference type="Proteomes" id="UP000198668"/>
    </source>
</evidence>
<evidence type="ECO:0008006" key="3">
    <source>
        <dbReference type="Google" id="ProtNLM"/>
    </source>
</evidence>
<proteinExistence type="predicted"/>
<gene>
    <name evidence="1" type="ORF">SAMN04489868_11253</name>
</gene>
<organism evidence="1 2">
    <name type="scientific">Pisciglobus halotolerans</name>
    <dbReference type="NCBI Taxonomy" id="745365"/>
    <lineage>
        <taxon>Bacteria</taxon>
        <taxon>Bacillati</taxon>
        <taxon>Bacillota</taxon>
        <taxon>Bacilli</taxon>
        <taxon>Lactobacillales</taxon>
        <taxon>Carnobacteriaceae</taxon>
    </lineage>
</organism>
<name>A0A1I3C3N2_9LACT</name>
<dbReference type="RefSeq" id="WP_092092135.1">
    <property type="nucleotide sequence ID" value="NZ_FOQE01000012.1"/>
</dbReference>
<dbReference type="Proteomes" id="UP000198668">
    <property type="component" value="Unassembled WGS sequence"/>
</dbReference>
<keyword evidence="2" id="KW-1185">Reference proteome</keyword>
<reference evidence="1 2" key="1">
    <citation type="submission" date="2016-10" db="EMBL/GenBank/DDBJ databases">
        <authorList>
            <person name="de Groot N.N."/>
        </authorList>
    </citation>
    <scope>NUCLEOTIDE SEQUENCE [LARGE SCALE GENOMIC DNA]</scope>
    <source>
        <strain evidence="1 2">DSM 27630</strain>
    </source>
</reference>
<dbReference type="Pfam" id="PF07852">
    <property type="entry name" value="DUF1642"/>
    <property type="match status" value="1"/>
</dbReference>
<dbReference type="AlphaFoldDB" id="A0A1I3C3N2"/>
<dbReference type="EMBL" id="FOQE01000012">
    <property type="protein sequence ID" value="SFH68799.1"/>
    <property type="molecule type" value="Genomic_DNA"/>
</dbReference>
<protein>
    <recommendedName>
        <fullName evidence="3">Phage protein</fullName>
    </recommendedName>
</protein>
<dbReference type="InterPro" id="IPR012865">
    <property type="entry name" value="DUF1642"/>
</dbReference>
<evidence type="ECO:0000313" key="1">
    <source>
        <dbReference type="EMBL" id="SFH68799.1"/>
    </source>
</evidence>